<dbReference type="Proteomes" id="UP001293254">
    <property type="component" value="Unassembled WGS sequence"/>
</dbReference>
<gene>
    <name evidence="1" type="ORF">Salat_2434400</name>
</gene>
<reference evidence="1" key="1">
    <citation type="submission" date="2020-06" db="EMBL/GenBank/DDBJ databases">
        <authorList>
            <person name="Li T."/>
            <person name="Hu X."/>
            <person name="Zhang T."/>
            <person name="Song X."/>
            <person name="Zhang H."/>
            <person name="Dai N."/>
            <person name="Sheng W."/>
            <person name="Hou X."/>
            <person name="Wei L."/>
        </authorList>
    </citation>
    <scope>NUCLEOTIDE SEQUENCE</scope>
    <source>
        <strain evidence="1">3651</strain>
        <tissue evidence="1">Leaf</tissue>
    </source>
</reference>
<dbReference type="EMBL" id="JACGWO010000009">
    <property type="protein sequence ID" value="KAK4420214.1"/>
    <property type="molecule type" value="Genomic_DNA"/>
</dbReference>
<sequence length="158" mass="17369">MELGLKLSLTEEKDEGLMITTLNRFGQGNETLNKLLLIGRVISHISTNFEALRNVGVLEGRPWTFDKNLVILESIEEGVDLDDAISQGSVRNDAMMVLWIPASRSCSAPSYAHPISLVSVQLGAKLVFFPLPYDLDSIPGVLFQNGILAPIDSKERES</sequence>
<evidence type="ECO:0000313" key="1">
    <source>
        <dbReference type="EMBL" id="KAK4420214.1"/>
    </source>
</evidence>
<comment type="caution">
    <text evidence="1">The sequence shown here is derived from an EMBL/GenBank/DDBJ whole genome shotgun (WGS) entry which is preliminary data.</text>
</comment>
<evidence type="ECO:0000313" key="2">
    <source>
        <dbReference type="Proteomes" id="UP001293254"/>
    </source>
</evidence>
<protein>
    <submittedName>
        <fullName evidence="1">Uncharacterized protein</fullName>
    </submittedName>
</protein>
<accession>A0AAE2CFG9</accession>
<reference evidence="1" key="2">
    <citation type="journal article" date="2024" name="Plant">
        <title>Genomic evolution and insights into agronomic trait innovations of Sesamum species.</title>
        <authorList>
            <person name="Miao H."/>
            <person name="Wang L."/>
            <person name="Qu L."/>
            <person name="Liu H."/>
            <person name="Sun Y."/>
            <person name="Le M."/>
            <person name="Wang Q."/>
            <person name="Wei S."/>
            <person name="Zheng Y."/>
            <person name="Lin W."/>
            <person name="Duan Y."/>
            <person name="Cao H."/>
            <person name="Xiong S."/>
            <person name="Wang X."/>
            <person name="Wei L."/>
            <person name="Li C."/>
            <person name="Ma Q."/>
            <person name="Ju M."/>
            <person name="Zhao R."/>
            <person name="Li G."/>
            <person name="Mu C."/>
            <person name="Tian Q."/>
            <person name="Mei H."/>
            <person name="Zhang T."/>
            <person name="Gao T."/>
            <person name="Zhang H."/>
        </authorList>
    </citation>
    <scope>NUCLEOTIDE SEQUENCE</scope>
    <source>
        <strain evidence="1">3651</strain>
    </source>
</reference>
<organism evidence="1 2">
    <name type="scientific">Sesamum alatum</name>
    <dbReference type="NCBI Taxonomy" id="300844"/>
    <lineage>
        <taxon>Eukaryota</taxon>
        <taxon>Viridiplantae</taxon>
        <taxon>Streptophyta</taxon>
        <taxon>Embryophyta</taxon>
        <taxon>Tracheophyta</taxon>
        <taxon>Spermatophyta</taxon>
        <taxon>Magnoliopsida</taxon>
        <taxon>eudicotyledons</taxon>
        <taxon>Gunneridae</taxon>
        <taxon>Pentapetalae</taxon>
        <taxon>asterids</taxon>
        <taxon>lamiids</taxon>
        <taxon>Lamiales</taxon>
        <taxon>Pedaliaceae</taxon>
        <taxon>Sesamum</taxon>
    </lineage>
</organism>
<keyword evidence="2" id="KW-1185">Reference proteome</keyword>
<dbReference type="AlphaFoldDB" id="A0AAE2CFG9"/>
<proteinExistence type="predicted"/>
<name>A0AAE2CFG9_9LAMI</name>